<evidence type="ECO:0000256" key="5">
    <source>
        <dbReference type="ARBA" id="ARBA00023203"/>
    </source>
</evidence>
<dbReference type="EMBL" id="JABANO010015530">
    <property type="protein sequence ID" value="KAF4736723.1"/>
    <property type="molecule type" value="Genomic_DNA"/>
</dbReference>
<evidence type="ECO:0000256" key="3">
    <source>
        <dbReference type="ARBA" id="ARBA00023123"/>
    </source>
</evidence>
<protein>
    <submittedName>
        <fullName evidence="8">Unconventional myosin-Ig</fullName>
    </submittedName>
</protein>
<evidence type="ECO:0000313" key="8">
    <source>
        <dbReference type="EMBL" id="KAF4736723.1"/>
    </source>
</evidence>
<evidence type="ECO:0000313" key="9">
    <source>
        <dbReference type="Proteomes" id="UP000553632"/>
    </source>
</evidence>
<reference evidence="8 9" key="1">
    <citation type="submission" date="2020-04" db="EMBL/GenBank/DDBJ databases">
        <title>Perkinsus olseni comparative genomics.</title>
        <authorList>
            <person name="Bogema D.R."/>
        </authorList>
    </citation>
    <scope>NUCLEOTIDE SEQUENCE [LARGE SCALE GENOMIC DNA]</scope>
    <source>
        <strain evidence="8 9">ATCC PRA-207</strain>
    </source>
</reference>
<dbReference type="Gene3D" id="3.40.850.10">
    <property type="entry name" value="Kinesin motor domain"/>
    <property type="match status" value="1"/>
</dbReference>
<dbReference type="AlphaFoldDB" id="A0A7J6SV73"/>
<comment type="caution">
    <text evidence="6">Lacks conserved residue(s) required for the propagation of feature annotation.</text>
</comment>
<dbReference type="SUPFAM" id="SSF52540">
    <property type="entry name" value="P-loop containing nucleoside triphosphate hydrolases"/>
    <property type="match status" value="1"/>
</dbReference>
<keyword evidence="3 6" id="KW-0518">Myosin</keyword>
<name>A0A7J6SV73_PEROL</name>
<dbReference type="Gene3D" id="1.20.58.530">
    <property type="match status" value="1"/>
</dbReference>
<feature type="non-terminal residue" evidence="8">
    <location>
        <position position="140"/>
    </location>
</feature>
<proteinExistence type="inferred from homology"/>
<evidence type="ECO:0000259" key="7">
    <source>
        <dbReference type="PROSITE" id="PS51456"/>
    </source>
</evidence>
<feature type="domain" description="Myosin motor" evidence="7">
    <location>
        <begin position="1"/>
        <end position="140"/>
    </location>
</feature>
<organism evidence="8 9">
    <name type="scientific">Perkinsus olseni</name>
    <name type="common">Perkinsus atlanticus</name>
    <dbReference type="NCBI Taxonomy" id="32597"/>
    <lineage>
        <taxon>Eukaryota</taxon>
        <taxon>Sar</taxon>
        <taxon>Alveolata</taxon>
        <taxon>Perkinsozoa</taxon>
        <taxon>Perkinsea</taxon>
        <taxon>Perkinsida</taxon>
        <taxon>Perkinsidae</taxon>
        <taxon>Perkinsus</taxon>
    </lineage>
</organism>
<dbReference type="Proteomes" id="UP000553632">
    <property type="component" value="Unassembled WGS sequence"/>
</dbReference>
<evidence type="ECO:0000256" key="2">
    <source>
        <dbReference type="ARBA" id="ARBA00022840"/>
    </source>
</evidence>
<feature type="non-terminal residue" evidence="8">
    <location>
        <position position="1"/>
    </location>
</feature>
<keyword evidence="9" id="KW-1185">Reference proteome</keyword>
<dbReference type="InterPro" id="IPR001609">
    <property type="entry name" value="Myosin_head_motor_dom-like"/>
</dbReference>
<dbReference type="GO" id="GO:0016020">
    <property type="term" value="C:membrane"/>
    <property type="evidence" value="ECO:0007669"/>
    <property type="project" value="TreeGrafter"/>
</dbReference>
<dbReference type="Gene3D" id="1.20.120.720">
    <property type="entry name" value="Myosin VI head, motor domain, U50 subdomain"/>
    <property type="match status" value="1"/>
</dbReference>
<dbReference type="GO" id="GO:0007015">
    <property type="term" value="P:actin filament organization"/>
    <property type="evidence" value="ECO:0007669"/>
    <property type="project" value="TreeGrafter"/>
</dbReference>
<evidence type="ECO:0000256" key="4">
    <source>
        <dbReference type="ARBA" id="ARBA00023175"/>
    </source>
</evidence>
<keyword evidence="1" id="KW-0547">Nucleotide-binding</keyword>
<comment type="similarity">
    <text evidence="6">Belongs to the TRAFAC class myosin-kinesin ATPase superfamily. Myosin family.</text>
</comment>
<evidence type="ECO:0000256" key="1">
    <source>
        <dbReference type="ARBA" id="ARBA00022741"/>
    </source>
</evidence>
<dbReference type="InterPro" id="IPR036961">
    <property type="entry name" value="Kinesin_motor_dom_sf"/>
</dbReference>
<evidence type="ECO:0000256" key="6">
    <source>
        <dbReference type="PROSITE-ProRule" id="PRU00782"/>
    </source>
</evidence>
<sequence length="140" mass="16495">VVLSPVSPQQCSDNLASISRYCYSIIFEWIICKINSSISPKRDAKQDTQHPLRWVSVLDIFGFESFEHRNSLEQFLVNFANERLQLCFTQRVFELEKKVTTQHPTQDNDDNTISLLIRYMMQRVYQGTTLQQKLSTMLQW</sequence>
<dbReference type="GO" id="GO:0005524">
    <property type="term" value="F:ATP binding"/>
    <property type="evidence" value="ECO:0007669"/>
    <property type="project" value="UniProtKB-KW"/>
</dbReference>
<accession>A0A7J6SV73</accession>
<dbReference type="PROSITE" id="PS51456">
    <property type="entry name" value="MYOSIN_MOTOR"/>
    <property type="match status" value="1"/>
</dbReference>
<dbReference type="PANTHER" id="PTHR13140:SF706">
    <property type="entry name" value="DILUTE CLASS UNCONVENTIONAL MYOSIN, ISOFORM C"/>
    <property type="match status" value="1"/>
</dbReference>
<dbReference type="PANTHER" id="PTHR13140">
    <property type="entry name" value="MYOSIN"/>
    <property type="match status" value="1"/>
</dbReference>
<keyword evidence="2" id="KW-0067">ATP-binding</keyword>
<dbReference type="Pfam" id="PF00063">
    <property type="entry name" value="Myosin_head"/>
    <property type="match status" value="1"/>
</dbReference>
<comment type="caution">
    <text evidence="8">The sequence shown here is derived from an EMBL/GenBank/DDBJ whole genome shotgun (WGS) entry which is preliminary data.</text>
</comment>
<dbReference type="InterPro" id="IPR027417">
    <property type="entry name" value="P-loop_NTPase"/>
</dbReference>
<gene>
    <name evidence="8" type="primary">MYO1G_4</name>
    <name evidence="8" type="ORF">FOZ63_024525</name>
</gene>
<keyword evidence="5 6" id="KW-0009">Actin-binding</keyword>
<dbReference type="GO" id="GO:0051015">
    <property type="term" value="F:actin filament binding"/>
    <property type="evidence" value="ECO:0007669"/>
    <property type="project" value="TreeGrafter"/>
</dbReference>
<dbReference type="GO" id="GO:0016459">
    <property type="term" value="C:myosin complex"/>
    <property type="evidence" value="ECO:0007669"/>
    <property type="project" value="UniProtKB-KW"/>
</dbReference>
<dbReference type="GO" id="GO:0000146">
    <property type="term" value="F:microfilament motor activity"/>
    <property type="evidence" value="ECO:0007669"/>
    <property type="project" value="TreeGrafter"/>
</dbReference>
<dbReference type="GO" id="GO:0005737">
    <property type="term" value="C:cytoplasm"/>
    <property type="evidence" value="ECO:0007669"/>
    <property type="project" value="TreeGrafter"/>
</dbReference>
<keyword evidence="4" id="KW-0505">Motor protein</keyword>